<sequence>MNATRRDMQLPTLHRQPRPMGLSASPAREILPELELHLCHDLVRAPRAIPRSETTTH</sequence>
<protein>
    <submittedName>
        <fullName evidence="3">Uncharacterized protein</fullName>
    </submittedName>
</protein>
<name>A0A179HPG7_PURLI</name>
<evidence type="ECO:0000256" key="1">
    <source>
        <dbReference type="SAM" id="MobiDB-lite"/>
    </source>
</evidence>
<dbReference type="Proteomes" id="UP000078340">
    <property type="component" value="Unassembled WGS sequence"/>
</dbReference>
<comment type="caution">
    <text evidence="3">The sequence shown here is derived from an EMBL/GenBank/DDBJ whole genome shotgun (WGS) entry which is preliminary data.</text>
</comment>
<accession>A0A179HPG7</accession>
<dbReference type="EMBL" id="LSBI01000003">
    <property type="protein sequence ID" value="OAQ92336.1"/>
    <property type="molecule type" value="Genomic_DNA"/>
</dbReference>
<dbReference type="EMBL" id="LSBH01000003">
    <property type="protein sequence ID" value="OAQ82296.1"/>
    <property type="molecule type" value="Genomic_DNA"/>
</dbReference>
<evidence type="ECO:0000313" key="2">
    <source>
        <dbReference type="EMBL" id="OAQ82296.1"/>
    </source>
</evidence>
<gene>
    <name evidence="2" type="ORF">VFPBJ_04880</name>
    <name evidence="3" type="ORF">VFPFJ_04076</name>
</gene>
<reference evidence="3 4" key="1">
    <citation type="submission" date="2016-02" db="EMBL/GenBank/DDBJ databases">
        <title>Biosynthesis of antibiotic leucinostatins and their inhibition on Phytophthora in bio-control Purpureocillium lilacinum.</title>
        <authorList>
            <person name="Wang G."/>
            <person name="Liu Z."/>
            <person name="Lin R."/>
            <person name="Li E."/>
            <person name="Mao Z."/>
            <person name="Ling J."/>
            <person name="Yin W."/>
            <person name="Xie B."/>
        </authorList>
    </citation>
    <scope>NUCLEOTIDE SEQUENCE [LARGE SCALE GENOMIC DNA]</scope>
    <source>
        <strain evidence="2">PLBJ-1</strain>
        <strain evidence="3">PLFJ-1</strain>
    </source>
</reference>
<feature type="region of interest" description="Disordered" evidence="1">
    <location>
        <begin position="1"/>
        <end position="23"/>
    </location>
</feature>
<dbReference type="AlphaFoldDB" id="A0A179HPG7"/>
<evidence type="ECO:0000313" key="3">
    <source>
        <dbReference type="EMBL" id="OAQ92336.1"/>
    </source>
</evidence>
<organism evidence="3 4">
    <name type="scientific">Purpureocillium lilacinum</name>
    <name type="common">Paecilomyces lilacinus</name>
    <dbReference type="NCBI Taxonomy" id="33203"/>
    <lineage>
        <taxon>Eukaryota</taxon>
        <taxon>Fungi</taxon>
        <taxon>Dikarya</taxon>
        <taxon>Ascomycota</taxon>
        <taxon>Pezizomycotina</taxon>
        <taxon>Sordariomycetes</taxon>
        <taxon>Hypocreomycetidae</taxon>
        <taxon>Hypocreales</taxon>
        <taxon>Ophiocordycipitaceae</taxon>
        <taxon>Purpureocillium</taxon>
    </lineage>
</organism>
<dbReference type="Proteomes" id="UP000078240">
    <property type="component" value="Unassembled WGS sequence"/>
</dbReference>
<proteinExistence type="predicted"/>
<evidence type="ECO:0000313" key="4">
    <source>
        <dbReference type="Proteomes" id="UP000078340"/>
    </source>
</evidence>